<name>A0ABM9D542_9LACO</name>
<organism evidence="2 3">
    <name type="scientific">Convivina praedatoris</name>
    <dbReference type="NCBI Taxonomy" id="2880963"/>
    <lineage>
        <taxon>Bacteria</taxon>
        <taxon>Bacillati</taxon>
        <taxon>Bacillota</taxon>
        <taxon>Bacilli</taxon>
        <taxon>Lactobacillales</taxon>
        <taxon>Lactobacillaceae</taxon>
        <taxon>Convivina</taxon>
    </lineage>
</organism>
<evidence type="ECO:0000313" key="2">
    <source>
        <dbReference type="EMBL" id="CAH1856602.1"/>
    </source>
</evidence>
<dbReference type="Proteomes" id="UP000838102">
    <property type="component" value="Unassembled WGS sequence"/>
</dbReference>
<keyword evidence="3" id="KW-1185">Reference proteome</keyword>
<keyword evidence="1" id="KW-0472">Membrane</keyword>
<comment type="caution">
    <text evidence="2">The sequence shown here is derived from an EMBL/GenBank/DDBJ whole genome shotgun (WGS) entry which is preliminary data.</text>
</comment>
<keyword evidence="1" id="KW-1133">Transmembrane helix</keyword>
<keyword evidence="1" id="KW-0812">Transmembrane</keyword>
<accession>A0ABM9D542</accession>
<reference evidence="2" key="1">
    <citation type="submission" date="2022-03" db="EMBL/GenBank/DDBJ databases">
        <authorList>
            <person name="Hettiarachchi G."/>
        </authorList>
    </citation>
    <scope>NUCLEOTIDE SEQUENCE</scope>
    <source>
        <strain evidence="2">LMG 32447</strain>
    </source>
</reference>
<proteinExistence type="predicted"/>
<evidence type="ECO:0000313" key="3">
    <source>
        <dbReference type="Proteomes" id="UP000838102"/>
    </source>
</evidence>
<feature type="transmembrane region" description="Helical" evidence="1">
    <location>
        <begin position="39"/>
        <end position="57"/>
    </location>
</feature>
<protein>
    <recommendedName>
        <fullName evidence="4">NADH dehydrogenase subunit 4</fullName>
    </recommendedName>
</protein>
<feature type="transmembrane region" description="Helical" evidence="1">
    <location>
        <begin position="6"/>
        <end position="27"/>
    </location>
</feature>
<sequence length="58" mass="6892">MTLGMFIALIVLLSYFVLMFLYTRSTYYHDNIRTHNGKPMSFSKAYILNLLLVLWFLP</sequence>
<dbReference type="EMBL" id="CAKOEU010000007">
    <property type="protein sequence ID" value="CAH1856602.1"/>
    <property type="molecule type" value="Genomic_DNA"/>
</dbReference>
<evidence type="ECO:0008006" key="4">
    <source>
        <dbReference type="Google" id="ProtNLM"/>
    </source>
</evidence>
<gene>
    <name evidence="2" type="ORF">LMG032447_01325</name>
</gene>
<evidence type="ECO:0000256" key="1">
    <source>
        <dbReference type="SAM" id="Phobius"/>
    </source>
</evidence>